<dbReference type="PANTHER" id="PTHR43649:SF33">
    <property type="entry name" value="POLYGALACTURONAN_RHAMNOGALACTURONAN-BINDING PROTEIN YTCQ"/>
    <property type="match status" value="1"/>
</dbReference>
<proteinExistence type="predicted"/>
<dbReference type="InterPro" id="IPR006059">
    <property type="entry name" value="SBP"/>
</dbReference>
<dbReference type="EMBL" id="FNUK01000042">
    <property type="protein sequence ID" value="SEG16328.1"/>
    <property type="molecule type" value="Genomic_DNA"/>
</dbReference>
<dbReference type="Pfam" id="PF01547">
    <property type="entry name" value="SBP_bac_1"/>
    <property type="match status" value="1"/>
</dbReference>
<dbReference type="OrthoDB" id="55273at2"/>
<keyword evidence="8" id="KW-1185">Reference proteome</keyword>
<gene>
    <name evidence="7" type="ORF">SAMN05660865_01890</name>
</gene>
<evidence type="ECO:0000313" key="8">
    <source>
        <dbReference type="Proteomes" id="UP000242850"/>
    </source>
</evidence>
<dbReference type="RefSeq" id="WP_103896761.1">
    <property type="nucleotide sequence ID" value="NZ_FNUK01000042.1"/>
</dbReference>
<dbReference type="Gene3D" id="3.40.190.10">
    <property type="entry name" value="Periplasmic binding protein-like II"/>
    <property type="match status" value="1"/>
</dbReference>
<evidence type="ECO:0000256" key="5">
    <source>
        <dbReference type="ARBA" id="ARBA00023288"/>
    </source>
</evidence>
<evidence type="ECO:0000256" key="2">
    <source>
        <dbReference type="ARBA" id="ARBA00022729"/>
    </source>
</evidence>
<name>A0A1H5XXD6_9CLOT</name>
<dbReference type="InterPro" id="IPR050490">
    <property type="entry name" value="Bact_solute-bd_prot1"/>
</dbReference>
<protein>
    <submittedName>
        <fullName evidence="7">ABC-type glycerol-3-phosphate transport system, substrate-binding protein</fullName>
    </submittedName>
</protein>
<keyword evidence="3" id="KW-0472">Membrane</keyword>
<keyword evidence="5" id="KW-0449">Lipoprotein</keyword>
<keyword evidence="1" id="KW-1003">Cell membrane</keyword>
<dbReference type="PANTHER" id="PTHR43649">
    <property type="entry name" value="ARABINOSE-BINDING PROTEIN-RELATED"/>
    <property type="match status" value="1"/>
</dbReference>
<dbReference type="AlphaFoldDB" id="A0A1H5XXD6"/>
<keyword evidence="4" id="KW-0564">Palmitate</keyword>
<organism evidence="7 8">
    <name type="scientific">Caloramator fervidus</name>
    <dbReference type="NCBI Taxonomy" id="29344"/>
    <lineage>
        <taxon>Bacteria</taxon>
        <taxon>Bacillati</taxon>
        <taxon>Bacillota</taxon>
        <taxon>Clostridia</taxon>
        <taxon>Eubacteriales</taxon>
        <taxon>Clostridiaceae</taxon>
        <taxon>Caloramator</taxon>
    </lineage>
</organism>
<dbReference type="Proteomes" id="UP000242850">
    <property type="component" value="Unassembled WGS sequence"/>
</dbReference>
<evidence type="ECO:0000256" key="1">
    <source>
        <dbReference type="ARBA" id="ARBA00022475"/>
    </source>
</evidence>
<feature type="chain" id="PRO_5039719100" evidence="6">
    <location>
        <begin position="21"/>
        <end position="448"/>
    </location>
</feature>
<reference evidence="8" key="1">
    <citation type="submission" date="2016-10" db="EMBL/GenBank/DDBJ databases">
        <authorList>
            <person name="Varghese N."/>
            <person name="Submissions S."/>
        </authorList>
    </citation>
    <scope>NUCLEOTIDE SEQUENCE [LARGE SCALE GENOMIC DNA]</scope>
    <source>
        <strain evidence="8">DSM 5463</strain>
    </source>
</reference>
<evidence type="ECO:0000256" key="4">
    <source>
        <dbReference type="ARBA" id="ARBA00023139"/>
    </source>
</evidence>
<sequence length="448" mass="51744">MKKYLSILLSVIFMIVSLTGCGSKTSSNDKKLEVKKDKVLRVWSFTDELKKPLEYFEKKYGIKTELTIIPTENYASKVQPVLESGVGAPDIFTAEIAWLKQWIDLPYWENLSEDPYNADEWEKDYIPYVFNLGKDSNGNVKALSWQATPGGFIYKRWIARKVWGNDDPAFVAQKLSTMDNFFKAAEELKRAGYKILPDEGAIRWFAKGADPKPWVNEKNELQLTQAKIDFMDYQKKLRDNEYTAMAPEWSPAWFASMEGPIPFNAGWDKLDKVKSNKKVEVFGYVLPTWGLHYVVKPRAQNTAGDWGVTSGPYPYFWGGTWIGIYSGSDNKGAAWEFIKMMTHDEEFLNWWYKETGDLLSFKPVTDKVQDKVSDKFLKGQNHYKFFLKEAEKIDANIVTKYDQGIDNIWGNIVSEYVNGKMTKEQAINEFYKQVKNAYPEIIIPLDKK</sequence>
<evidence type="ECO:0000313" key="7">
    <source>
        <dbReference type="EMBL" id="SEG16328.1"/>
    </source>
</evidence>
<keyword evidence="2 6" id="KW-0732">Signal</keyword>
<evidence type="ECO:0000256" key="6">
    <source>
        <dbReference type="SAM" id="SignalP"/>
    </source>
</evidence>
<feature type="signal peptide" evidence="6">
    <location>
        <begin position="1"/>
        <end position="20"/>
    </location>
</feature>
<accession>A0A1H5XXD6</accession>
<evidence type="ECO:0000256" key="3">
    <source>
        <dbReference type="ARBA" id="ARBA00023136"/>
    </source>
</evidence>
<dbReference type="PROSITE" id="PS51257">
    <property type="entry name" value="PROKAR_LIPOPROTEIN"/>
    <property type="match status" value="1"/>
</dbReference>
<dbReference type="SUPFAM" id="SSF53850">
    <property type="entry name" value="Periplasmic binding protein-like II"/>
    <property type="match status" value="1"/>
</dbReference>